<sequence>MNLADYPIEITVLTDYLVEDSDPQDNYYLFDYRISIQNKGDKTVTLLSRQWVITDGNGHKKEVKGSGVVGEQPCIKAGETFEYTSSANFSTPVGSMYGKYSMQVETGELFDAHIAPFRLAAPGVLH</sequence>
<feature type="domain" description="ApaG" evidence="3">
    <location>
        <begin position="2"/>
        <end position="126"/>
    </location>
</feature>
<dbReference type="NCBIfam" id="NF003967">
    <property type="entry name" value="PRK05461.1"/>
    <property type="match status" value="1"/>
</dbReference>
<dbReference type="KEGG" id="eaz:JHT90_12390"/>
<name>A0A974NEY0_9GAMM</name>
<accession>A0A974NEY0</accession>
<protein>
    <recommendedName>
        <fullName evidence="1 2">Protein ApaG</fullName>
    </recommendedName>
</protein>
<gene>
    <name evidence="2 4" type="primary">apaG</name>
    <name evidence="4" type="ORF">JHT90_12390</name>
</gene>
<dbReference type="PROSITE" id="PS51087">
    <property type="entry name" value="APAG"/>
    <property type="match status" value="1"/>
</dbReference>
<dbReference type="EMBL" id="CP067393">
    <property type="protein sequence ID" value="QQP85172.1"/>
    <property type="molecule type" value="Genomic_DNA"/>
</dbReference>
<keyword evidence="5" id="KW-1185">Reference proteome</keyword>
<dbReference type="RefSeq" id="WP_201091448.1">
    <property type="nucleotide sequence ID" value="NZ_CP067393.1"/>
</dbReference>
<dbReference type="Proteomes" id="UP000595278">
    <property type="component" value="Chromosome"/>
</dbReference>
<dbReference type="InterPro" id="IPR050718">
    <property type="entry name" value="ApaG-like"/>
</dbReference>
<organism evidence="4 5">
    <name type="scientific">Entomomonas asaccharolytica</name>
    <dbReference type="NCBI Taxonomy" id="2785331"/>
    <lineage>
        <taxon>Bacteria</taxon>
        <taxon>Pseudomonadati</taxon>
        <taxon>Pseudomonadota</taxon>
        <taxon>Gammaproteobacteria</taxon>
        <taxon>Pseudomonadales</taxon>
        <taxon>Pseudomonadaceae</taxon>
        <taxon>Entomomonas</taxon>
    </lineage>
</organism>
<proteinExistence type="inferred from homology"/>
<evidence type="ECO:0000259" key="3">
    <source>
        <dbReference type="PROSITE" id="PS51087"/>
    </source>
</evidence>
<dbReference type="PANTHER" id="PTHR47191">
    <property type="entry name" value="OS05G0170800 PROTEIN"/>
    <property type="match status" value="1"/>
</dbReference>
<dbReference type="InterPro" id="IPR036767">
    <property type="entry name" value="ApaG_sf"/>
</dbReference>
<evidence type="ECO:0000313" key="4">
    <source>
        <dbReference type="EMBL" id="QQP85172.1"/>
    </source>
</evidence>
<dbReference type="Pfam" id="PF04379">
    <property type="entry name" value="DUF525"/>
    <property type="match status" value="1"/>
</dbReference>
<dbReference type="AlphaFoldDB" id="A0A974NEY0"/>
<evidence type="ECO:0000256" key="2">
    <source>
        <dbReference type="HAMAP-Rule" id="MF_00791"/>
    </source>
</evidence>
<evidence type="ECO:0000313" key="5">
    <source>
        <dbReference type="Proteomes" id="UP000595278"/>
    </source>
</evidence>
<dbReference type="InterPro" id="IPR007474">
    <property type="entry name" value="ApaG_domain"/>
</dbReference>
<dbReference type="PANTHER" id="PTHR47191:SF2">
    <property type="entry name" value="OS05G0170800 PROTEIN"/>
    <property type="match status" value="1"/>
</dbReference>
<dbReference type="Gene3D" id="2.60.40.1470">
    <property type="entry name" value="ApaG domain"/>
    <property type="match status" value="1"/>
</dbReference>
<dbReference type="SUPFAM" id="SSF110069">
    <property type="entry name" value="ApaG-like"/>
    <property type="match status" value="1"/>
</dbReference>
<dbReference type="InterPro" id="IPR023065">
    <property type="entry name" value="Uncharacterised_ApaG"/>
</dbReference>
<reference evidence="4 5" key="1">
    <citation type="submission" date="2021-01" db="EMBL/GenBank/DDBJ databases">
        <title>Entomomonas sp. F2A isolated from a house cricket (Acheta domesticus).</title>
        <authorList>
            <person name="Spergser J."/>
            <person name="Busse H.-J."/>
        </authorList>
    </citation>
    <scope>NUCLEOTIDE SEQUENCE [LARGE SCALE GENOMIC DNA]</scope>
    <source>
        <strain evidence="4 5">F2A</strain>
    </source>
</reference>
<dbReference type="HAMAP" id="MF_00791">
    <property type="entry name" value="ApaG"/>
    <property type="match status" value="1"/>
</dbReference>
<evidence type="ECO:0000256" key="1">
    <source>
        <dbReference type="ARBA" id="ARBA00017693"/>
    </source>
</evidence>